<name>A0AAC9ADT1_9ALTE</name>
<gene>
    <name evidence="2" type="ORF">AV942_14260</name>
</gene>
<dbReference type="Pfam" id="PF07308">
    <property type="entry name" value="DUF1456"/>
    <property type="match status" value="2"/>
</dbReference>
<dbReference type="PANTHER" id="PTHR37805:SF1">
    <property type="entry name" value="CYTOPLASMIC PROTEIN"/>
    <property type="match status" value="1"/>
</dbReference>
<dbReference type="EMBL" id="CP013928">
    <property type="protein sequence ID" value="AMJ79371.1"/>
    <property type="molecule type" value="Genomic_DNA"/>
</dbReference>
<proteinExistence type="predicted"/>
<dbReference type="InterPro" id="IPR009921">
    <property type="entry name" value="YehS-like"/>
</dbReference>
<evidence type="ECO:0000313" key="2">
    <source>
        <dbReference type="EMBL" id="AMJ79371.1"/>
    </source>
</evidence>
<organism evidence="2 3">
    <name type="scientific">Alteromonas mediterranea</name>
    <dbReference type="NCBI Taxonomy" id="314275"/>
    <lineage>
        <taxon>Bacteria</taxon>
        <taxon>Pseudomonadati</taxon>
        <taxon>Pseudomonadota</taxon>
        <taxon>Gammaproteobacteria</taxon>
        <taxon>Alteromonadales</taxon>
        <taxon>Alteromonadaceae</taxon>
        <taxon>Alteromonas/Salinimonas group</taxon>
        <taxon>Alteromonas</taxon>
    </lineage>
</organism>
<dbReference type="RefSeq" id="WP_015067723.1">
    <property type="nucleotide sequence ID" value="NZ_CP013928.1"/>
</dbReference>
<sequence>MIHNDVLRRLRYALAINDTAAISIFKLANYDMEIDYLHAVMKREGEEGYLPCRDKIIGLFLDGLIIKNRGRQEGQEPKVLGPKERLSNNEVMRKIRIAMSYKDEDMIHALQLADFRISKSELSAFFRKPDHRNFKPAGDQVVRNLLQGMVKKHRPDSTVSHRNAKPDDRKPSSGKPNEIKPAKKKGTTHSLKTEKGELNSRHTNAVRESSKQANTSVWGTLPSKKR</sequence>
<evidence type="ECO:0000313" key="3">
    <source>
        <dbReference type="Proteomes" id="UP000061468"/>
    </source>
</evidence>
<protein>
    <recommendedName>
        <fullName evidence="4">DUF1456 family protein</fullName>
    </recommendedName>
</protein>
<dbReference type="AlphaFoldDB" id="A0AAC9ADT1"/>
<dbReference type="Proteomes" id="UP000061468">
    <property type="component" value="Chromosome"/>
</dbReference>
<reference evidence="2 3" key="1">
    <citation type="submission" date="2015-12" db="EMBL/GenBank/DDBJ databases">
        <title>Intraspecies pangenome expansion in the marine bacterium Alteromonas.</title>
        <authorList>
            <person name="Lopez-Perez M."/>
            <person name="Rodriguez-Valera F."/>
        </authorList>
    </citation>
    <scope>NUCLEOTIDE SEQUENCE [LARGE SCALE GENOMIC DNA]</scope>
    <source>
        <strain evidence="2 3">UM8</strain>
    </source>
</reference>
<feature type="compositionally biased region" description="Basic and acidic residues" evidence="1">
    <location>
        <begin position="164"/>
        <end position="181"/>
    </location>
</feature>
<evidence type="ECO:0008006" key="4">
    <source>
        <dbReference type="Google" id="ProtNLM"/>
    </source>
</evidence>
<feature type="compositionally biased region" description="Basic and acidic residues" evidence="1">
    <location>
        <begin position="191"/>
        <end position="200"/>
    </location>
</feature>
<feature type="compositionally biased region" description="Polar residues" evidence="1">
    <location>
        <begin position="201"/>
        <end position="218"/>
    </location>
</feature>
<feature type="region of interest" description="Disordered" evidence="1">
    <location>
        <begin position="150"/>
        <end position="226"/>
    </location>
</feature>
<accession>A0AAC9ADT1</accession>
<dbReference type="PANTHER" id="PTHR37805">
    <property type="entry name" value="CYTOPLASMIC PROTEIN-RELATED"/>
    <property type="match status" value="1"/>
</dbReference>
<evidence type="ECO:0000256" key="1">
    <source>
        <dbReference type="SAM" id="MobiDB-lite"/>
    </source>
</evidence>